<proteinExistence type="predicted"/>
<dbReference type="Proteomes" id="UP001216390">
    <property type="component" value="Chromosome"/>
</dbReference>
<organism evidence="2 3">
    <name type="scientific">Iamia majanohamensis</name>
    <dbReference type="NCBI Taxonomy" id="467976"/>
    <lineage>
        <taxon>Bacteria</taxon>
        <taxon>Bacillati</taxon>
        <taxon>Actinomycetota</taxon>
        <taxon>Acidimicrobiia</taxon>
        <taxon>Acidimicrobiales</taxon>
        <taxon>Iamiaceae</taxon>
        <taxon>Iamia</taxon>
    </lineage>
</organism>
<protein>
    <submittedName>
        <fullName evidence="2">Uncharacterized protein</fullName>
    </submittedName>
</protein>
<keyword evidence="3" id="KW-1185">Reference proteome</keyword>
<evidence type="ECO:0000313" key="2">
    <source>
        <dbReference type="EMBL" id="WCO66239.1"/>
    </source>
</evidence>
<name>A0AAE9Y8F7_9ACTN</name>
<dbReference type="RefSeq" id="WP_272735763.1">
    <property type="nucleotide sequence ID" value="NZ_CP116942.1"/>
</dbReference>
<sequence>MERTFADLVAANRDRPSPMLDSSWALQRLLDPEVSHLVRALEAHCGEWEVHQATQRLWQALPEQPGIYMFVWRPEFRFHLAGQGRCDALHQILYVGRSGGANSSRTLRDRYRDYLKFLSGSPERIWEAEGVSTRSSRLKRYLPLRPLEFWFSVVEDPFQVAPLEDRLIKVLNPPLNDSLTPKGRPKSPEPAFRMPST</sequence>
<evidence type="ECO:0000313" key="3">
    <source>
        <dbReference type="Proteomes" id="UP001216390"/>
    </source>
</evidence>
<gene>
    <name evidence="2" type="ORF">PO878_17190</name>
</gene>
<dbReference type="AlphaFoldDB" id="A0AAE9Y8F7"/>
<feature type="region of interest" description="Disordered" evidence="1">
    <location>
        <begin position="174"/>
        <end position="197"/>
    </location>
</feature>
<reference evidence="2" key="1">
    <citation type="submission" date="2023-01" db="EMBL/GenBank/DDBJ databases">
        <title>The diversity of Class Acidimicrobiia in South China Sea sediment environments and the proposal of Iamia marina sp. nov., a novel species of the genus Iamia.</title>
        <authorList>
            <person name="He Y."/>
            <person name="Tian X."/>
        </authorList>
    </citation>
    <scope>NUCLEOTIDE SEQUENCE</scope>
    <source>
        <strain evidence="2">DSM 19957</strain>
    </source>
</reference>
<evidence type="ECO:0000256" key="1">
    <source>
        <dbReference type="SAM" id="MobiDB-lite"/>
    </source>
</evidence>
<dbReference type="EMBL" id="CP116942">
    <property type="protein sequence ID" value="WCO66239.1"/>
    <property type="molecule type" value="Genomic_DNA"/>
</dbReference>
<dbReference type="KEGG" id="ima:PO878_17190"/>
<accession>A0AAE9Y8F7</accession>